<dbReference type="SMART" id="SM00091">
    <property type="entry name" value="PAS"/>
    <property type="match status" value="2"/>
</dbReference>
<evidence type="ECO:0000313" key="9">
    <source>
        <dbReference type="Proteomes" id="UP001484239"/>
    </source>
</evidence>
<name>A0ABU9E6W7_9BACT</name>
<dbReference type="RefSeq" id="WP_405274806.1">
    <property type="nucleotide sequence ID" value="NZ_CP144380.1"/>
</dbReference>
<sequence>MTAQHGESAAAPETIRLLLVEDDPTDAEFTRAMLSQIRHARVVVRWVTRLDEALDRLRSGDHDVALVDYHLGAENGLDLVRRATRLELPTPMILLTGKGSREVDLEAQDAGAADYLVKGRIDPDGLERALRYTLERTRSLRALQASEARYRALFDHLPLGLYRCTPEGGFVDANPALVQLLGKPGPDELRGRHAASFFVDPSDVQRLRERLAEEGVVRGFASWLERSDGFHVPVRTTVRAHRGAAGTVEYIEGVVEDVREVESVHRLRVGGARARALFESLGLPLALCDAGGGVLDLSPALAARLGGNPTPWVARPLDPIVGDAGAGAWRKALAGFASGHQAPVAFDVEFPDGEPGRCLCVPVPGEDGDTAEVLVSFVSTGP</sequence>
<dbReference type="Gene3D" id="3.40.50.2300">
    <property type="match status" value="1"/>
</dbReference>
<evidence type="ECO:0000256" key="3">
    <source>
        <dbReference type="ARBA" id="ARBA00023125"/>
    </source>
</evidence>
<dbReference type="PANTHER" id="PTHR48111:SF22">
    <property type="entry name" value="REGULATOR OF RPOS"/>
    <property type="match status" value="1"/>
</dbReference>
<evidence type="ECO:0000256" key="1">
    <source>
        <dbReference type="ARBA" id="ARBA00023012"/>
    </source>
</evidence>
<dbReference type="PROSITE" id="PS50110">
    <property type="entry name" value="RESPONSE_REGULATORY"/>
    <property type="match status" value="1"/>
</dbReference>
<dbReference type="Pfam" id="PF00072">
    <property type="entry name" value="Response_reg"/>
    <property type="match status" value="1"/>
</dbReference>
<gene>
    <name evidence="8" type="ORF">WI372_05825</name>
</gene>
<dbReference type="InterPro" id="IPR013656">
    <property type="entry name" value="PAS_4"/>
</dbReference>
<feature type="domain" description="Response regulatory" evidence="6">
    <location>
        <begin position="16"/>
        <end position="133"/>
    </location>
</feature>
<dbReference type="InterPro" id="IPR035965">
    <property type="entry name" value="PAS-like_dom_sf"/>
</dbReference>
<reference evidence="8 9" key="1">
    <citation type="submission" date="2024-02" db="EMBL/GenBank/DDBJ databases">
        <title>A novel Gemmatimonadota bacterium.</title>
        <authorList>
            <person name="Du Z.-J."/>
            <person name="Ye Y.-Q."/>
        </authorList>
    </citation>
    <scope>NUCLEOTIDE SEQUENCE [LARGE SCALE GENOMIC DNA]</scope>
    <source>
        <strain evidence="8 9">DH-20</strain>
    </source>
</reference>
<dbReference type="PROSITE" id="PS50112">
    <property type="entry name" value="PAS"/>
    <property type="match status" value="1"/>
</dbReference>
<feature type="modified residue" description="4-aspartylphosphate" evidence="5">
    <location>
        <position position="68"/>
    </location>
</feature>
<dbReference type="Proteomes" id="UP001484239">
    <property type="component" value="Unassembled WGS sequence"/>
</dbReference>
<dbReference type="Pfam" id="PF08448">
    <property type="entry name" value="PAS_4"/>
    <property type="match status" value="1"/>
</dbReference>
<dbReference type="InterPro" id="IPR039420">
    <property type="entry name" value="WalR-like"/>
</dbReference>
<dbReference type="SUPFAM" id="SSF55785">
    <property type="entry name" value="PYP-like sensor domain (PAS domain)"/>
    <property type="match status" value="2"/>
</dbReference>
<dbReference type="NCBIfam" id="TIGR00229">
    <property type="entry name" value="sensory_box"/>
    <property type="match status" value="1"/>
</dbReference>
<keyword evidence="3" id="KW-0238">DNA-binding</keyword>
<dbReference type="InterPro" id="IPR001789">
    <property type="entry name" value="Sig_transdc_resp-reg_receiver"/>
</dbReference>
<keyword evidence="5" id="KW-0597">Phosphoprotein</keyword>
<organism evidence="8 9">
    <name type="scientific">Gaopeijia maritima</name>
    <dbReference type="NCBI Taxonomy" id="3119007"/>
    <lineage>
        <taxon>Bacteria</taxon>
        <taxon>Pseudomonadati</taxon>
        <taxon>Gemmatimonadota</taxon>
        <taxon>Longimicrobiia</taxon>
        <taxon>Gaopeijiales</taxon>
        <taxon>Gaopeijiaceae</taxon>
        <taxon>Gaopeijia</taxon>
    </lineage>
</organism>
<proteinExistence type="predicted"/>
<keyword evidence="9" id="KW-1185">Reference proteome</keyword>
<dbReference type="PANTHER" id="PTHR48111">
    <property type="entry name" value="REGULATOR OF RPOS"/>
    <property type="match status" value="1"/>
</dbReference>
<dbReference type="CDD" id="cd00156">
    <property type="entry name" value="REC"/>
    <property type="match status" value="1"/>
</dbReference>
<dbReference type="SMART" id="SM00448">
    <property type="entry name" value="REC"/>
    <property type="match status" value="1"/>
</dbReference>
<feature type="domain" description="PAS" evidence="7">
    <location>
        <begin position="146"/>
        <end position="211"/>
    </location>
</feature>
<evidence type="ECO:0000256" key="5">
    <source>
        <dbReference type="PROSITE-ProRule" id="PRU00169"/>
    </source>
</evidence>
<comment type="caution">
    <text evidence="8">The sequence shown here is derived from an EMBL/GenBank/DDBJ whole genome shotgun (WGS) entry which is preliminary data.</text>
</comment>
<evidence type="ECO:0000259" key="7">
    <source>
        <dbReference type="PROSITE" id="PS50112"/>
    </source>
</evidence>
<dbReference type="SUPFAM" id="SSF52172">
    <property type="entry name" value="CheY-like"/>
    <property type="match status" value="1"/>
</dbReference>
<dbReference type="InterPro" id="IPR000014">
    <property type="entry name" value="PAS"/>
</dbReference>
<dbReference type="InterPro" id="IPR011006">
    <property type="entry name" value="CheY-like_superfamily"/>
</dbReference>
<dbReference type="Gene3D" id="3.30.450.20">
    <property type="entry name" value="PAS domain"/>
    <property type="match status" value="1"/>
</dbReference>
<dbReference type="CDD" id="cd00130">
    <property type="entry name" value="PAS"/>
    <property type="match status" value="1"/>
</dbReference>
<keyword evidence="2" id="KW-0805">Transcription regulation</keyword>
<keyword evidence="4" id="KW-0804">Transcription</keyword>
<protein>
    <submittedName>
        <fullName evidence="8">PAS domain-containing protein</fullName>
    </submittedName>
</protein>
<evidence type="ECO:0000259" key="6">
    <source>
        <dbReference type="PROSITE" id="PS50110"/>
    </source>
</evidence>
<evidence type="ECO:0000313" key="8">
    <source>
        <dbReference type="EMBL" id="MEK9500488.1"/>
    </source>
</evidence>
<evidence type="ECO:0000256" key="2">
    <source>
        <dbReference type="ARBA" id="ARBA00023015"/>
    </source>
</evidence>
<dbReference type="EMBL" id="JBBHLI010000002">
    <property type="protein sequence ID" value="MEK9500488.1"/>
    <property type="molecule type" value="Genomic_DNA"/>
</dbReference>
<accession>A0ABU9E6W7</accession>
<evidence type="ECO:0000256" key="4">
    <source>
        <dbReference type="ARBA" id="ARBA00023163"/>
    </source>
</evidence>
<keyword evidence="1" id="KW-0902">Two-component regulatory system</keyword>